<dbReference type="PANTHER" id="PTHR22748">
    <property type="entry name" value="AP ENDONUCLEASE"/>
    <property type="match status" value="1"/>
</dbReference>
<dbReference type="EMBL" id="VNHY01000002">
    <property type="protein sequence ID" value="TYP93718.1"/>
    <property type="molecule type" value="Genomic_DNA"/>
</dbReference>
<feature type="active site" description="Proton donor/acceptor" evidence="5">
    <location>
        <position position="148"/>
    </location>
</feature>
<protein>
    <submittedName>
        <fullName evidence="9">Exodeoxyribonuclease-3</fullName>
    </submittedName>
</protein>
<comment type="cofactor">
    <cofactor evidence="6">
        <name>Mg(2+)</name>
        <dbReference type="ChEBI" id="CHEBI:18420"/>
    </cofactor>
    <cofactor evidence="6">
        <name>Mn(2+)</name>
        <dbReference type="ChEBI" id="CHEBI:29035"/>
    </cofactor>
    <text evidence="6">Probably binds two magnesium or manganese ions per subunit.</text>
</comment>
<evidence type="ECO:0000313" key="9">
    <source>
        <dbReference type="EMBL" id="TYP93718.1"/>
    </source>
</evidence>
<keyword evidence="2 6" id="KW-0479">Metal-binding</keyword>
<keyword evidence="4 6" id="KW-0460">Magnesium</keyword>
<dbReference type="NCBIfam" id="TIGR00633">
    <property type="entry name" value="xth"/>
    <property type="match status" value="1"/>
</dbReference>
<evidence type="ECO:0000256" key="5">
    <source>
        <dbReference type="PIRSR" id="PIRSR604808-1"/>
    </source>
</evidence>
<keyword evidence="3" id="KW-0378">Hydrolase</keyword>
<feature type="binding site" evidence="6">
    <location>
        <position position="8"/>
    </location>
    <ligand>
        <name>Mg(2+)</name>
        <dbReference type="ChEBI" id="CHEBI:18420"/>
        <label>1</label>
    </ligand>
</feature>
<dbReference type="GO" id="GO:0008081">
    <property type="term" value="F:phosphoric diester hydrolase activity"/>
    <property type="evidence" value="ECO:0007669"/>
    <property type="project" value="TreeGrafter"/>
</dbReference>
<dbReference type="InterPro" id="IPR036691">
    <property type="entry name" value="Endo/exonu/phosph_ase_sf"/>
</dbReference>
<name>A0A5D3YJN0_9BACT</name>
<evidence type="ECO:0000256" key="4">
    <source>
        <dbReference type="ARBA" id="ARBA00022842"/>
    </source>
</evidence>
<evidence type="ECO:0000256" key="6">
    <source>
        <dbReference type="PIRSR" id="PIRSR604808-2"/>
    </source>
</evidence>
<dbReference type="OrthoDB" id="9803914at2"/>
<dbReference type="PROSITE" id="PS51435">
    <property type="entry name" value="AP_NUCLEASE_F1_4"/>
    <property type="match status" value="1"/>
</dbReference>
<feature type="binding site" evidence="6">
    <location>
        <position position="246"/>
    </location>
    <ligand>
        <name>Mg(2+)</name>
        <dbReference type="ChEBI" id="CHEBI:18420"/>
        <label>1</label>
    </ligand>
</feature>
<accession>A0A5D3YJN0</accession>
<dbReference type="NCBIfam" id="TIGR00195">
    <property type="entry name" value="exoDNase_III"/>
    <property type="match status" value="1"/>
</dbReference>
<evidence type="ECO:0000259" key="8">
    <source>
        <dbReference type="Pfam" id="PF03372"/>
    </source>
</evidence>
<dbReference type="SUPFAM" id="SSF56219">
    <property type="entry name" value="DNase I-like"/>
    <property type="match status" value="1"/>
</dbReference>
<dbReference type="InterPro" id="IPR004808">
    <property type="entry name" value="AP_endonuc_1"/>
</dbReference>
<feature type="binding site" evidence="6">
    <location>
        <position position="245"/>
    </location>
    <ligand>
        <name>Mg(2+)</name>
        <dbReference type="ChEBI" id="CHEBI:18420"/>
        <label>1</label>
    </ligand>
</feature>
<feature type="active site" evidence="5">
    <location>
        <position position="108"/>
    </location>
</feature>
<dbReference type="RefSeq" id="WP_148898775.1">
    <property type="nucleotide sequence ID" value="NZ_VNHY01000002.1"/>
</dbReference>
<gene>
    <name evidence="9" type="ORF">LX73_1428</name>
</gene>
<dbReference type="Proteomes" id="UP000324595">
    <property type="component" value="Unassembled WGS sequence"/>
</dbReference>
<dbReference type="PANTHER" id="PTHR22748:SF6">
    <property type="entry name" value="DNA-(APURINIC OR APYRIMIDINIC SITE) ENDONUCLEASE"/>
    <property type="match status" value="1"/>
</dbReference>
<sequence length="255" mass="29444">MLKISSLNANGIRAAHRHGFTDWIEESHPDIICLQELRAMEHQVPDPIQELDYHKAYHTAEKKGYSGVGILSKEEPINIEKGIGVAWIDQEGRIMMAEYENLIVFSIYAPSGTTGDERQKLKMEFLDIFLPFAQKYLASEKPVVFCGDFNICHKAIDIHNPKRNKNTSGFLPEEREWVSRLLQTGFEDVYRRLHEGESDLYSWWSYRAASKERNKGWRIDYHMSSPELLELAEEATIERAWDLSDHAPVSVSYAI</sequence>
<dbReference type="AlphaFoldDB" id="A0A5D3YJN0"/>
<dbReference type="FunFam" id="3.60.10.10:FF:000026">
    <property type="entry name" value="Exodeoxyribonuclease III"/>
    <property type="match status" value="1"/>
</dbReference>
<feature type="active site" description="Proton acceptor" evidence="5">
    <location>
        <position position="246"/>
    </location>
</feature>
<feature type="site" description="Interaction with DNA substrate" evidence="7">
    <location>
        <position position="246"/>
    </location>
</feature>
<dbReference type="Gene3D" id="3.60.10.10">
    <property type="entry name" value="Endonuclease/exonuclease/phosphatase"/>
    <property type="match status" value="1"/>
</dbReference>
<dbReference type="InterPro" id="IPR005135">
    <property type="entry name" value="Endo/exonuclease/phosphatase"/>
</dbReference>
<dbReference type="Pfam" id="PF03372">
    <property type="entry name" value="Exo_endo_phos"/>
    <property type="match status" value="1"/>
</dbReference>
<feature type="site" description="Important for catalytic activity" evidence="7">
    <location>
        <position position="220"/>
    </location>
</feature>
<evidence type="ECO:0000256" key="2">
    <source>
        <dbReference type="ARBA" id="ARBA00022723"/>
    </source>
</evidence>
<organism evidence="9 10">
    <name type="scientific">Fodinibius salinus</name>
    <dbReference type="NCBI Taxonomy" id="860790"/>
    <lineage>
        <taxon>Bacteria</taxon>
        <taxon>Pseudomonadati</taxon>
        <taxon>Balneolota</taxon>
        <taxon>Balneolia</taxon>
        <taxon>Balneolales</taxon>
        <taxon>Balneolaceae</taxon>
        <taxon>Fodinibius</taxon>
    </lineage>
</organism>
<evidence type="ECO:0000256" key="3">
    <source>
        <dbReference type="ARBA" id="ARBA00022801"/>
    </source>
</evidence>
<feature type="domain" description="Endonuclease/exonuclease/phosphatase" evidence="8">
    <location>
        <begin position="6"/>
        <end position="246"/>
    </location>
</feature>
<dbReference type="GO" id="GO:0008311">
    <property type="term" value="F:double-stranded DNA 3'-5' DNA exonuclease activity"/>
    <property type="evidence" value="ECO:0007669"/>
    <property type="project" value="TreeGrafter"/>
</dbReference>
<comment type="caution">
    <text evidence="9">The sequence shown here is derived from an EMBL/GenBank/DDBJ whole genome shotgun (WGS) entry which is preliminary data.</text>
</comment>
<comment type="similarity">
    <text evidence="1">Belongs to the DNA repair enzymes AP/ExoA family.</text>
</comment>
<evidence type="ECO:0000256" key="1">
    <source>
        <dbReference type="ARBA" id="ARBA00007092"/>
    </source>
</evidence>
<dbReference type="GO" id="GO:0046872">
    <property type="term" value="F:metal ion binding"/>
    <property type="evidence" value="ECO:0007669"/>
    <property type="project" value="UniProtKB-KW"/>
</dbReference>
<dbReference type="GO" id="GO:0006284">
    <property type="term" value="P:base-excision repair"/>
    <property type="evidence" value="ECO:0007669"/>
    <property type="project" value="TreeGrafter"/>
</dbReference>
<feature type="binding site" evidence="6">
    <location>
        <position position="148"/>
    </location>
    <ligand>
        <name>Mg(2+)</name>
        <dbReference type="ChEBI" id="CHEBI:18420"/>
        <label>1</label>
    </ligand>
</feature>
<feature type="site" description="Transition state stabilizer" evidence="7">
    <location>
        <position position="150"/>
    </location>
</feature>
<evidence type="ECO:0000313" key="10">
    <source>
        <dbReference type="Proteomes" id="UP000324595"/>
    </source>
</evidence>
<reference evidence="9 10" key="1">
    <citation type="submission" date="2019-07" db="EMBL/GenBank/DDBJ databases">
        <title>Genomic Encyclopedia of Archaeal and Bacterial Type Strains, Phase II (KMG-II): from individual species to whole genera.</title>
        <authorList>
            <person name="Goeker M."/>
        </authorList>
    </citation>
    <scope>NUCLEOTIDE SEQUENCE [LARGE SCALE GENOMIC DNA]</scope>
    <source>
        <strain evidence="9 10">DSM 21935</strain>
    </source>
</reference>
<proteinExistence type="inferred from homology"/>
<evidence type="ECO:0000256" key="7">
    <source>
        <dbReference type="PIRSR" id="PIRSR604808-3"/>
    </source>
</evidence>
<feature type="binding site" evidence="6">
    <location>
        <position position="36"/>
    </location>
    <ligand>
        <name>Mg(2+)</name>
        <dbReference type="ChEBI" id="CHEBI:18420"/>
        <label>1</label>
    </ligand>
</feature>
<dbReference type="GO" id="GO:0003906">
    <property type="term" value="F:DNA-(apurinic or apyrimidinic site) endonuclease activity"/>
    <property type="evidence" value="ECO:0007669"/>
    <property type="project" value="TreeGrafter"/>
</dbReference>
<keyword evidence="6" id="KW-0464">Manganese</keyword>
<keyword evidence="10" id="KW-1185">Reference proteome</keyword>
<feature type="binding site" evidence="6">
    <location>
        <position position="150"/>
    </location>
    <ligand>
        <name>Mg(2+)</name>
        <dbReference type="ChEBI" id="CHEBI:18420"/>
        <label>1</label>
    </ligand>
</feature>